<evidence type="ECO:0000313" key="2">
    <source>
        <dbReference type="Proteomes" id="UP000518752"/>
    </source>
</evidence>
<protein>
    <submittedName>
        <fullName evidence="1">Uncharacterized protein</fullName>
    </submittedName>
</protein>
<sequence>MSRGIRHLAEHLSEILGELFSCFGTLLAPHQVIEHPYVLGISSGNKLLLSGMDMIDISRDRNVSKLFGLNHDEVVQLYTSLPTRPFWLSNMTKTLESRPSCHVRLWDGSITHARYPLYAVIDFFIDKHVLANKPRRIAPHPRLLPLLEHAVIHLLDLTPNIAEVRHQIFHSRILKVEGLVPVDVLGLLSANSISKARLYATLLGAGFMTDAAAPLGTRIELSSLPQTLDAFALQSIWNSYYSRLSGFHAKVIKAEETFQRLLGLLLEQFSKVVVLEMPVFFGDDSGRVDIVAIKDGYYYYIEVKNIPLHLLLIKANVDPFNIKTFADISKWPHLHQLWYRTKFDPTKDHTDPDHKCSSFKLYCVDQFCDTADRQVRGYMEKGANGMFQPCDAFQMDPRKLARPGQLKYNPSRTWPMYIRGLIAVSLGGAAFLFKDVVDKNGVILQYTTNIHFTFEGYD</sequence>
<dbReference type="EMBL" id="JAACJN010000189">
    <property type="protein sequence ID" value="KAF5363239.1"/>
    <property type="molecule type" value="Genomic_DNA"/>
</dbReference>
<dbReference type="GO" id="GO:0006302">
    <property type="term" value="P:double-strand break repair"/>
    <property type="evidence" value="ECO:0007669"/>
    <property type="project" value="UniProtKB-ARBA"/>
</dbReference>
<dbReference type="InterPro" id="IPR011335">
    <property type="entry name" value="Restrct_endonuc-II-like"/>
</dbReference>
<accession>A0A8H5GE55</accession>
<dbReference type="SUPFAM" id="SSF52980">
    <property type="entry name" value="Restriction endonuclease-like"/>
    <property type="match status" value="1"/>
</dbReference>
<evidence type="ECO:0000313" key="1">
    <source>
        <dbReference type="EMBL" id="KAF5363239.1"/>
    </source>
</evidence>
<keyword evidence="2" id="KW-1185">Reference proteome</keyword>
<comment type="caution">
    <text evidence="1">The sequence shown here is derived from an EMBL/GenBank/DDBJ whole genome shotgun (WGS) entry which is preliminary data.</text>
</comment>
<dbReference type="AlphaFoldDB" id="A0A8H5GE55"/>
<organism evidence="1 2">
    <name type="scientific">Collybiopsis confluens</name>
    <dbReference type="NCBI Taxonomy" id="2823264"/>
    <lineage>
        <taxon>Eukaryota</taxon>
        <taxon>Fungi</taxon>
        <taxon>Dikarya</taxon>
        <taxon>Basidiomycota</taxon>
        <taxon>Agaricomycotina</taxon>
        <taxon>Agaricomycetes</taxon>
        <taxon>Agaricomycetidae</taxon>
        <taxon>Agaricales</taxon>
        <taxon>Marasmiineae</taxon>
        <taxon>Omphalotaceae</taxon>
        <taxon>Collybiopsis</taxon>
    </lineage>
</organism>
<name>A0A8H5GE55_9AGAR</name>
<proteinExistence type="predicted"/>
<gene>
    <name evidence="1" type="ORF">D9757_014831</name>
</gene>
<reference evidence="1 2" key="1">
    <citation type="journal article" date="2020" name="ISME J.">
        <title>Uncovering the hidden diversity of litter-decomposition mechanisms in mushroom-forming fungi.</title>
        <authorList>
            <person name="Floudas D."/>
            <person name="Bentzer J."/>
            <person name="Ahren D."/>
            <person name="Johansson T."/>
            <person name="Persson P."/>
            <person name="Tunlid A."/>
        </authorList>
    </citation>
    <scope>NUCLEOTIDE SEQUENCE [LARGE SCALE GENOMIC DNA]</scope>
    <source>
        <strain evidence="1 2">CBS 406.79</strain>
    </source>
</reference>
<dbReference type="Proteomes" id="UP000518752">
    <property type="component" value="Unassembled WGS sequence"/>
</dbReference>